<accession>A0A1I3XEN2</accession>
<dbReference type="AlphaFoldDB" id="A0A1I3XEN2"/>
<name>A0A1I3XEN2_HALDA</name>
<gene>
    <name evidence="1" type="ORF">SAMN04487936_108153</name>
</gene>
<evidence type="ECO:0000313" key="1">
    <source>
        <dbReference type="EMBL" id="SFK17988.1"/>
    </source>
</evidence>
<dbReference type="Proteomes" id="UP000183557">
    <property type="component" value="Unassembled WGS sequence"/>
</dbReference>
<sequence>MMNRTTETGTRASVHIQPIKMKKVTFTSTPFINPQQKYQTMKEQYKDLLNKNSLTKEDLDGFRSLVDGLAAETDWYEEGLFKLRKLNKKHRKLQKSETKSPHETLEDLLISQKLVDFINIGASGRGWVVARLDEEEIRNLTEEEVKKQVNEKITLLDEHLSLLKAHDRAEGFMSRLAELDISFESDLLAGKVAEQLLLEDLSKVNTLSDLHKLIASVKKDIEETGIVDSTFEEKTFEQFHQTAKNE</sequence>
<organism evidence="1 2">
    <name type="scientific">Halobacillus dabanensis</name>
    <dbReference type="NCBI Taxonomy" id="240302"/>
    <lineage>
        <taxon>Bacteria</taxon>
        <taxon>Bacillati</taxon>
        <taxon>Bacillota</taxon>
        <taxon>Bacilli</taxon>
        <taxon>Bacillales</taxon>
        <taxon>Bacillaceae</taxon>
        <taxon>Halobacillus</taxon>
    </lineage>
</organism>
<evidence type="ECO:0000313" key="2">
    <source>
        <dbReference type="Proteomes" id="UP000183557"/>
    </source>
</evidence>
<dbReference type="RefSeq" id="WP_075037294.1">
    <property type="nucleotide sequence ID" value="NZ_FOSB01000008.1"/>
</dbReference>
<proteinExistence type="predicted"/>
<dbReference type="EMBL" id="FOSB01000008">
    <property type="protein sequence ID" value="SFK17988.1"/>
    <property type="molecule type" value="Genomic_DNA"/>
</dbReference>
<dbReference type="OrthoDB" id="2965985at2"/>
<protein>
    <submittedName>
        <fullName evidence="1">Uncharacterized protein</fullName>
    </submittedName>
</protein>
<reference evidence="2" key="1">
    <citation type="submission" date="2016-10" db="EMBL/GenBank/DDBJ databases">
        <authorList>
            <person name="Varghese N."/>
            <person name="Submissions S."/>
        </authorList>
    </citation>
    <scope>NUCLEOTIDE SEQUENCE [LARGE SCALE GENOMIC DNA]</scope>
    <source>
        <strain evidence="2">CGMCC 1.3704</strain>
    </source>
</reference>
<keyword evidence="2" id="KW-1185">Reference proteome</keyword>